<dbReference type="GO" id="GO:0010181">
    <property type="term" value="F:FMN binding"/>
    <property type="evidence" value="ECO:0007669"/>
    <property type="project" value="InterPro"/>
</dbReference>
<evidence type="ECO:0000313" key="6">
    <source>
        <dbReference type="Proteomes" id="UP000004295"/>
    </source>
</evidence>
<dbReference type="PANTHER" id="PTHR43567:SF1">
    <property type="entry name" value="FLAVOREDOXIN"/>
    <property type="match status" value="1"/>
</dbReference>
<reference evidence="5 6" key="1">
    <citation type="submission" date="2009-04" db="EMBL/GenBank/DDBJ databases">
        <authorList>
            <person name="Sebastian Y."/>
            <person name="Madupu R."/>
            <person name="Durkin A.S."/>
            <person name="Torralba M."/>
            <person name="Methe B."/>
            <person name="Sutton G.G."/>
            <person name="Strausberg R.L."/>
            <person name="Nelson K.E."/>
        </authorList>
    </citation>
    <scope>NUCLEOTIDE SEQUENCE [LARGE SCALE GENOMIC DNA]</scope>
    <source>
        <strain evidence="6">ATCC 35406 / BCRC 14492 / JCM 8526 / NCTC 13058 / HG 370</strain>
    </source>
</reference>
<sequence length="196" mass="21651">MKQHWKPGTMISPVPALLVTSASLDGKRTNLFTASWTGIVCTNPAMCYVSIRPERYSYELIKESMEFGLNLTTLSMAEATDKAGVISGRDGDKWAKTGLHPEKAQLIQCPLVAESPLSMECRVREILPLGSHDMFLAEIVSVSVDESLLNPETGKLDLHKSELLAYAHGEYFGLGSFVGYFGWSVKKGKEPIKQRK</sequence>
<protein>
    <submittedName>
        <fullName evidence="5">Flavin reductase-like protein</fullName>
    </submittedName>
</protein>
<accession>C3JAD7</accession>
<dbReference type="AlphaFoldDB" id="C3JAD7"/>
<dbReference type="EMBL" id="ACNN01000020">
    <property type="protein sequence ID" value="EEN82783.1"/>
    <property type="molecule type" value="Genomic_DNA"/>
</dbReference>
<dbReference type="Proteomes" id="UP000004295">
    <property type="component" value="Unassembled WGS sequence"/>
</dbReference>
<evidence type="ECO:0000256" key="1">
    <source>
        <dbReference type="ARBA" id="ARBA00001917"/>
    </source>
</evidence>
<dbReference type="GeneID" id="93365185"/>
<evidence type="ECO:0000313" key="5">
    <source>
        <dbReference type="EMBL" id="EEN82783.1"/>
    </source>
</evidence>
<feature type="domain" description="Flavin reductase like" evidence="4">
    <location>
        <begin position="10"/>
        <end position="165"/>
    </location>
</feature>
<dbReference type="RefSeq" id="WP_004333711.1">
    <property type="nucleotide sequence ID" value="NZ_ACNN01000020.1"/>
</dbReference>
<dbReference type="STRING" id="553175.POREN0001_0173"/>
<dbReference type="InterPro" id="IPR052174">
    <property type="entry name" value="Flavoredoxin"/>
</dbReference>
<dbReference type="SUPFAM" id="SSF50475">
    <property type="entry name" value="FMN-binding split barrel"/>
    <property type="match status" value="1"/>
</dbReference>
<dbReference type="Pfam" id="PF01613">
    <property type="entry name" value="Flavin_Reduct"/>
    <property type="match status" value="1"/>
</dbReference>
<evidence type="ECO:0000256" key="2">
    <source>
        <dbReference type="ARBA" id="ARBA00022630"/>
    </source>
</evidence>
<keyword evidence="2" id="KW-0285">Flavoprotein</keyword>
<gene>
    <name evidence="5" type="ORF">POREN0001_0173</name>
</gene>
<proteinExistence type="inferred from homology"/>
<comment type="similarity">
    <text evidence="3">Belongs to the flavoredoxin family.</text>
</comment>
<dbReference type="PANTHER" id="PTHR43567">
    <property type="entry name" value="FLAVOREDOXIN-RELATED-RELATED"/>
    <property type="match status" value="1"/>
</dbReference>
<evidence type="ECO:0000256" key="3">
    <source>
        <dbReference type="ARBA" id="ARBA00038054"/>
    </source>
</evidence>
<dbReference type="SMART" id="SM00903">
    <property type="entry name" value="Flavin_Reduct"/>
    <property type="match status" value="1"/>
</dbReference>
<dbReference type="InterPro" id="IPR012349">
    <property type="entry name" value="Split_barrel_FMN-bd"/>
</dbReference>
<dbReference type="eggNOG" id="COG1853">
    <property type="taxonomic scope" value="Bacteria"/>
</dbReference>
<dbReference type="InterPro" id="IPR002563">
    <property type="entry name" value="Flavin_Rdtase-like_dom"/>
</dbReference>
<comment type="cofactor">
    <cofactor evidence="1">
        <name>FMN</name>
        <dbReference type="ChEBI" id="CHEBI:58210"/>
    </cofactor>
</comment>
<name>C3JAD7_POREA</name>
<evidence type="ECO:0000259" key="4">
    <source>
        <dbReference type="SMART" id="SM00903"/>
    </source>
</evidence>
<organism evidence="5 6">
    <name type="scientific">Porphyromonas endodontalis (strain ATCC 35406 / DSM 24491 / JCM 8526 / CCUG 16442 / BCRC 14492 / NCTC 13058 / HG 370)</name>
    <name type="common">Bacteroides endodontalis</name>
    <dbReference type="NCBI Taxonomy" id="553175"/>
    <lineage>
        <taxon>Bacteria</taxon>
        <taxon>Pseudomonadati</taxon>
        <taxon>Bacteroidota</taxon>
        <taxon>Bacteroidia</taxon>
        <taxon>Bacteroidales</taxon>
        <taxon>Porphyromonadaceae</taxon>
        <taxon>Porphyromonas</taxon>
    </lineage>
</organism>
<dbReference type="GO" id="GO:0016646">
    <property type="term" value="F:oxidoreductase activity, acting on the CH-NH group of donors, NAD or NADP as acceptor"/>
    <property type="evidence" value="ECO:0007669"/>
    <property type="project" value="UniProtKB-ARBA"/>
</dbReference>
<comment type="caution">
    <text evidence="5">The sequence shown here is derived from an EMBL/GenBank/DDBJ whole genome shotgun (WGS) entry which is preliminary data.</text>
</comment>
<keyword evidence="6" id="KW-1185">Reference proteome</keyword>
<dbReference type="Gene3D" id="2.30.110.10">
    <property type="entry name" value="Electron Transport, Fmn-binding Protein, Chain A"/>
    <property type="match status" value="1"/>
</dbReference>